<reference evidence="1 2" key="1">
    <citation type="submission" date="2020-12" db="EMBL/GenBank/DDBJ databases">
        <authorList>
            <person name="Zheng R.K."/>
            <person name="Sun C.M."/>
        </authorList>
    </citation>
    <scope>NUCLEOTIDE SEQUENCE [LARGE SCALE GENOMIC DNA]</scope>
    <source>
        <strain evidence="1 2">ZRK001</strain>
    </source>
</reference>
<dbReference type="Proteomes" id="UP000596083">
    <property type="component" value="Chromosome"/>
</dbReference>
<organism evidence="1 2">
    <name type="scientific">Martelella lutilitoris</name>
    <dbReference type="NCBI Taxonomy" id="2583532"/>
    <lineage>
        <taxon>Bacteria</taxon>
        <taxon>Pseudomonadati</taxon>
        <taxon>Pseudomonadota</taxon>
        <taxon>Alphaproteobacteria</taxon>
        <taxon>Hyphomicrobiales</taxon>
        <taxon>Aurantimonadaceae</taxon>
        <taxon>Martelella</taxon>
    </lineage>
</organism>
<evidence type="ECO:0000313" key="1">
    <source>
        <dbReference type="EMBL" id="QQM29330.1"/>
    </source>
</evidence>
<gene>
    <name evidence="1" type="ORF">JET14_13455</name>
</gene>
<dbReference type="EMBL" id="CP066786">
    <property type="protein sequence ID" value="QQM29330.1"/>
    <property type="molecule type" value="Genomic_DNA"/>
</dbReference>
<sequence length="81" mass="9519">MATYRNRVHKPHDSSYGPEFYETDVKPTEYKGFRIYRVNDKRFDCVIDGLDGLVCQMQMAGINGAKRYIDDFWMKQTAAEE</sequence>
<evidence type="ECO:0000313" key="2">
    <source>
        <dbReference type="Proteomes" id="UP000596083"/>
    </source>
</evidence>
<dbReference type="RefSeq" id="WP_200334173.1">
    <property type="nucleotide sequence ID" value="NZ_CP066786.1"/>
</dbReference>
<protein>
    <submittedName>
        <fullName evidence="1">Uncharacterized protein</fullName>
    </submittedName>
</protein>
<proteinExistence type="predicted"/>
<dbReference type="AlphaFoldDB" id="A0A7T7KK43"/>
<name>A0A7T7KK43_9HYPH</name>
<accession>A0A7T7KK43</accession>
<dbReference type="KEGG" id="mlut:JET14_13455"/>